<name>A0A2P5B5N5_TREOI</name>
<dbReference type="OrthoDB" id="1155153at2759"/>
<sequence length="420" mass="48024">MKNLEVEKKDMRMRMRSLCHLELPEEIVMEILLRLPPESLIRFKCVCKSWYTLISDPSFAHKHLHFNENNGVSSSTSLFLRWLHDDDDEDGTQSDPGETHVVRSLITIFDDNDNKDNNDHIPCAIEDLNLSIIAGMPKGVFSSSSHCNGIISLVADSDSLEQIVLYNPTIREFKVLPKTCLDRHALSVGGIVRVLGEGLGYDSKANDYKFIRILHRIRSDEWFAEVYTMSSDSWRGIQIDIKIDSFLSTGEGVCCKGVFYWLLAKPDGILSYDLSTDEFHNVPLPLSDNVNQVDVYWKHRKGCWNRWNAKKKLAVWNGLFALLIPDMVSFTIEMWVMDDFHGGVKPSWTKHLEIGPFVIFYSPIMFWNSYELLMETEDGGIVSYNLGTQKFRNLPIHGVSQQSCYGDFYMKTLVSVKGGN</sequence>
<dbReference type="PANTHER" id="PTHR31672:SF13">
    <property type="entry name" value="F-BOX PROTEIN CPR30-LIKE"/>
    <property type="match status" value="1"/>
</dbReference>
<dbReference type="Proteomes" id="UP000237000">
    <property type="component" value="Unassembled WGS sequence"/>
</dbReference>
<gene>
    <name evidence="2" type="ORF">TorRG33x02_331920</name>
</gene>
<dbReference type="Pfam" id="PF07734">
    <property type="entry name" value="FBA_1"/>
    <property type="match status" value="1"/>
</dbReference>
<reference evidence="3" key="1">
    <citation type="submission" date="2016-06" db="EMBL/GenBank/DDBJ databases">
        <title>Parallel loss of symbiosis genes in relatives of nitrogen-fixing non-legume Parasponia.</title>
        <authorList>
            <person name="Van Velzen R."/>
            <person name="Holmer R."/>
            <person name="Bu F."/>
            <person name="Rutten L."/>
            <person name="Van Zeijl A."/>
            <person name="Liu W."/>
            <person name="Santuari L."/>
            <person name="Cao Q."/>
            <person name="Sharma T."/>
            <person name="Shen D."/>
            <person name="Roswanjaya Y."/>
            <person name="Wardhani T."/>
            <person name="Kalhor M.S."/>
            <person name="Jansen J."/>
            <person name="Van den Hoogen J."/>
            <person name="Gungor B."/>
            <person name="Hartog M."/>
            <person name="Hontelez J."/>
            <person name="Verver J."/>
            <person name="Yang W.-C."/>
            <person name="Schijlen E."/>
            <person name="Repin R."/>
            <person name="Schilthuizen M."/>
            <person name="Schranz E."/>
            <person name="Heidstra R."/>
            <person name="Miyata K."/>
            <person name="Fedorova E."/>
            <person name="Kohlen W."/>
            <person name="Bisseling T."/>
            <person name="Smit S."/>
            <person name="Geurts R."/>
        </authorList>
    </citation>
    <scope>NUCLEOTIDE SEQUENCE [LARGE SCALE GENOMIC DNA]</scope>
    <source>
        <strain evidence="3">cv. RG33-2</strain>
    </source>
</reference>
<protein>
    <submittedName>
        <fullName evidence="2">F-box domain containing protein</fullName>
    </submittedName>
</protein>
<evidence type="ECO:0000259" key="1">
    <source>
        <dbReference type="PROSITE" id="PS50181"/>
    </source>
</evidence>
<keyword evidence="3" id="KW-1185">Reference proteome</keyword>
<organism evidence="2 3">
    <name type="scientific">Trema orientale</name>
    <name type="common">Charcoal tree</name>
    <name type="synonym">Celtis orientalis</name>
    <dbReference type="NCBI Taxonomy" id="63057"/>
    <lineage>
        <taxon>Eukaryota</taxon>
        <taxon>Viridiplantae</taxon>
        <taxon>Streptophyta</taxon>
        <taxon>Embryophyta</taxon>
        <taxon>Tracheophyta</taxon>
        <taxon>Spermatophyta</taxon>
        <taxon>Magnoliopsida</taxon>
        <taxon>eudicotyledons</taxon>
        <taxon>Gunneridae</taxon>
        <taxon>Pentapetalae</taxon>
        <taxon>rosids</taxon>
        <taxon>fabids</taxon>
        <taxon>Rosales</taxon>
        <taxon>Cannabaceae</taxon>
        <taxon>Trema</taxon>
    </lineage>
</organism>
<dbReference type="InterPro" id="IPR006527">
    <property type="entry name" value="F-box-assoc_dom_typ1"/>
</dbReference>
<dbReference type="STRING" id="63057.A0A2P5B5N5"/>
<accession>A0A2P5B5N5</accession>
<dbReference type="Pfam" id="PF00646">
    <property type="entry name" value="F-box"/>
    <property type="match status" value="1"/>
</dbReference>
<dbReference type="PANTHER" id="PTHR31672">
    <property type="entry name" value="BNACNNG10540D PROTEIN"/>
    <property type="match status" value="1"/>
</dbReference>
<dbReference type="AlphaFoldDB" id="A0A2P5B5N5"/>
<dbReference type="CDD" id="cd22157">
    <property type="entry name" value="F-box_AtFBW1-like"/>
    <property type="match status" value="1"/>
</dbReference>
<dbReference type="PROSITE" id="PS50181">
    <property type="entry name" value="FBOX"/>
    <property type="match status" value="1"/>
</dbReference>
<comment type="caution">
    <text evidence="2">The sequence shown here is derived from an EMBL/GenBank/DDBJ whole genome shotgun (WGS) entry which is preliminary data.</text>
</comment>
<evidence type="ECO:0000313" key="3">
    <source>
        <dbReference type="Proteomes" id="UP000237000"/>
    </source>
</evidence>
<dbReference type="SUPFAM" id="SSF81383">
    <property type="entry name" value="F-box domain"/>
    <property type="match status" value="1"/>
</dbReference>
<dbReference type="NCBIfam" id="TIGR01640">
    <property type="entry name" value="F_box_assoc_1"/>
    <property type="match status" value="1"/>
</dbReference>
<dbReference type="InParanoid" id="A0A2P5B5N5"/>
<dbReference type="EMBL" id="JXTC01000601">
    <property type="protein sequence ID" value="PON44105.1"/>
    <property type="molecule type" value="Genomic_DNA"/>
</dbReference>
<dbReference type="InterPro" id="IPR036047">
    <property type="entry name" value="F-box-like_dom_sf"/>
</dbReference>
<dbReference type="InterPro" id="IPR050796">
    <property type="entry name" value="SCF_F-box_component"/>
</dbReference>
<feature type="domain" description="F-box" evidence="1">
    <location>
        <begin position="17"/>
        <end position="64"/>
    </location>
</feature>
<dbReference type="Gene3D" id="1.20.1280.50">
    <property type="match status" value="1"/>
</dbReference>
<dbReference type="InterPro" id="IPR017451">
    <property type="entry name" value="F-box-assoc_interact_dom"/>
</dbReference>
<dbReference type="SMART" id="SM00256">
    <property type="entry name" value="FBOX"/>
    <property type="match status" value="1"/>
</dbReference>
<evidence type="ECO:0000313" key="2">
    <source>
        <dbReference type="EMBL" id="PON44105.1"/>
    </source>
</evidence>
<dbReference type="InterPro" id="IPR001810">
    <property type="entry name" value="F-box_dom"/>
</dbReference>
<proteinExistence type="predicted"/>